<feature type="disulfide bond" description="Redox-active" evidence="6">
    <location>
        <begin position="263"/>
        <end position="266"/>
    </location>
</feature>
<dbReference type="AlphaFoldDB" id="A0A4R1NL85"/>
<evidence type="ECO:0000313" key="7">
    <source>
        <dbReference type="EMBL" id="TCL04980.1"/>
    </source>
</evidence>
<dbReference type="PANTHER" id="PTHR30111:SF1">
    <property type="entry name" value="33 KDA CHAPERONIN"/>
    <property type="match status" value="1"/>
</dbReference>
<evidence type="ECO:0000256" key="3">
    <source>
        <dbReference type="ARBA" id="ARBA00023157"/>
    </source>
</evidence>
<dbReference type="InterPro" id="IPR000397">
    <property type="entry name" value="Heat_shock_Hsp33"/>
</dbReference>
<comment type="PTM">
    <text evidence="6">Under oxidizing conditions two disulfide bonds are formed involving the reactive cysteines. Under reducing conditions zinc is bound to the reactive cysteines and the protein is inactive.</text>
</comment>
<dbReference type="GO" id="GO:0051082">
    <property type="term" value="F:unfolded protein binding"/>
    <property type="evidence" value="ECO:0007669"/>
    <property type="project" value="UniProtKB-UniRule"/>
</dbReference>
<evidence type="ECO:0000256" key="5">
    <source>
        <dbReference type="ARBA" id="ARBA00023284"/>
    </source>
</evidence>
<dbReference type="NCBIfam" id="NF001033">
    <property type="entry name" value="PRK00114.1"/>
    <property type="match status" value="1"/>
</dbReference>
<dbReference type="Gene3D" id="3.90.1280.10">
    <property type="entry name" value="HSP33 redox switch-like"/>
    <property type="match status" value="1"/>
</dbReference>
<evidence type="ECO:0000256" key="1">
    <source>
        <dbReference type="ARBA" id="ARBA00022490"/>
    </source>
</evidence>
<dbReference type="SUPFAM" id="SSF118352">
    <property type="entry name" value="HSP33 redox switch-like"/>
    <property type="match status" value="1"/>
</dbReference>
<dbReference type="InterPro" id="IPR016154">
    <property type="entry name" value="Heat_shock_Hsp33_C"/>
</dbReference>
<evidence type="ECO:0000256" key="6">
    <source>
        <dbReference type="HAMAP-Rule" id="MF_00117"/>
    </source>
</evidence>
<comment type="caution">
    <text evidence="7">The sequence shown here is derived from an EMBL/GenBank/DDBJ whole genome shotgun (WGS) entry which is preliminary data.</text>
</comment>
<dbReference type="InterPro" id="IPR016153">
    <property type="entry name" value="Heat_shock_Hsp33_N"/>
</dbReference>
<dbReference type="GO" id="GO:0042026">
    <property type="term" value="P:protein refolding"/>
    <property type="evidence" value="ECO:0007669"/>
    <property type="project" value="TreeGrafter"/>
</dbReference>
<reference evidence="7 8" key="1">
    <citation type="submission" date="2019-02" db="EMBL/GenBank/DDBJ databases">
        <title>Investigation of anaerobic lignin degradation for improved lignocellulosic biofuels.</title>
        <authorList>
            <person name="Deangelis K."/>
        </authorList>
    </citation>
    <scope>NUCLEOTIDE SEQUENCE [LARGE SCALE GENOMIC DNA]</scope>
    <source>
        <strain evidence="7 8">159R</strain>
    </source>
</reference>
<feature type="disulfide bond" description="Redox-active" evidence="6">
    <location>
        <begin position="230"/>
        <end position="232"/>
    </location>
</feature>
<keyword evidence="4 6" id="KW-0143">Chaperone</keyword>
<evidence type="ECO:0000313" key="8">
    <source>
        <dbReference type="Proteomes" id="UP000294555"/>
    </source>
</evidence>
<dbReference type="CDD" id="cd00498">
    <property type="entry name" value="Hsp33"/>
    <property type="match status" value="1"/>
</dbReference>
<keyword evidence="5 6" id="KW-0676">Redox-active center</keyword>
<dbReference type="Pfam" id="PF01430">
    <property type="entry name" value="HSP33"/>
    <property type="match status" value="1"/>
</dbReference>
<accession>A0A4R1NL85</accession>
<organism evidence="7 8">
    <name type="scientific">Sodalis ligni</name>
    <dbReference type="NCBI Taxonomy" id="2697027"/>
    <lineage>
        <taxon>Bacteria</taxon>
        <taxon>Pseudomonadati</taxon>
        <taxon>Pseudomonadota</taxon>
        <taxon>Gammaproteobacteria</taxon>
        <taxon>Enterobacterales</taxon>
        <taxon>Bruguierivoracaceae</taxon>
        <taxon>Sodalis</taxon>
    </lineage>
</organism>
<dbReference type="HAMAP" id="MF_00117">
    <property type="entry name" value="HslO"/>
    <property type="match status" value="1"/>
</dbReference>
<evidence type="ECO:0000256" key="4">
    <source>
        <dbReference type="ARBA" id="ARBA00023186"/>
    </source>
</evidence>
<proteinExistence type="inferred from homology"/>
<dbReference type="Gene3D" id="1.10.287.480">
    <property type="entry name" value="helix hairpin bin"/>
    <property type="match status" value="1"/>
</dbReference>
<name>A0A4R1NL85_9GAMM</name>
<dbReference type="OrthoDB" id="9793753at2"/>
<protein>
    <recommendedName>
        <fullName evidence="6">33 kDa chaperonin</fullName>
    </recommendedName>
    <alternativeName>
        <fullName evidence="6">Heat shock protein 33 homolog</fullName>
        <shortName evidence="6">HSP33</shortName>
    </alternativeName>
</protein>
<dbReference type="PANTHER" id="PTHR30111">
    <property type="entry name" value="33 KDA CHAPERONIN"/>
    <property type="match status" value="1"/>
</dbReference>
<keyword evidence="8" id="KW-1185">Reference proteome</keyword>
<comment type="subcellular location">
    <subcellularLocation>
        <location evidence="6">Cytoplasm</location>
    </subcellularLocation>
</comment>
<keyword evidence="3 6" id="KW-1015">Disulfide bond</keyword>
<dbReference type="Proteomes" id="UP000294555">
    <property type="component" value="Unassembled WGS sequence"/>
</dbReference>
<dbReference type="PIRSF" id="PIRSF005261">
    <property type="entry name" value="Heat_shock_Hsp33"/>
    <property type="match status" value="1"/>
</dbReference>
<dbReference type="GO" id="GO:0044183">
    <property type="term" value="F:protein folding chaperone"/>
    <property type="evidence" value="ECO:0007669"/>
    <property type="project" value="TreeGrafter"/>
</dbReference>
<keyword evidence="1 6" id="KW-0963">Cytoplasm</keyword>
<dbReference type="InterPro" id="IPR023212">
    <property type="entry name" value="Hsp33_helix_hairpin_bin_dom_sf"/>
</dbReference>
<comment type="similarity">
    <text evidence="6">Belongs to the HSP33 family.</text>
</comment>
<gene>
    <name evidence="6" type="primary">hslO</name>
    <name evidence="7" type="ORF">EZJ58_3133</name>
</gene>
<dbReference type="SUPFAM" id="SSF64397">
    <property type="entry name" value="Hsp33 domain"/>
    <property type="match status" value="1"/>
</dbReference>
<comment type="function">
    <text evidence="6">Redox regulated molecular chaperone. Protects both thermally unfolding and oxidatively damaged proteins from irreversible aggregation. Plays an important role in the bacterial defense system toward oxidative stress.</text>
</comment>
<evidence type="ECO:0000256" key="2">
    <source>
        <dbReference type="ARBA" id="ARBA00022833"/>
    </source>
</evidence>
<dbReference type="EMBL" id="SJOI01000001">
    <property type="protein sequence ID" value="TCL04980.1"/>
    <property type="molecule type" value="Genomic_DNA"/>
</dbReference>
<dbReference type="Gene3D" id="3.55.30.10">
    <property type="entry name" value="Hsp33 domain"/>
    <property type="match status" value="1"/>
</dbReference>
<sequence>MAIQDQLHRYLFENYAVRGELVSLHDTYRQVLGQHDYPPCVKNLLGEMLVATSLLTATLKFKGEITVQLQGDGPLRLAVINGDHEQHMRGVARINGAIDDNSTLHEMVGNGYLVITLTPDEGERYQGVVGLEGERLADCLESYFLQSEQLLTRLFIRTGIHNGEVAAAGMLLQVLPAQNASEEDFDHLAQLTATVKGEELFNLPADELLYRLYHQEEVTLYPAQEVSFRCTCSRQRCADALLTLPDHDLQEMLVQDGKIDMHCDFCGSLYRFDADDIKTLKQDHSGSDAQLH</sequence>
<keyword evidence="2 6" id="KW-0862">Zinc</keyword>
<dbReference type="RefSeq" id="WP_132923721.1">
    <property type="nucleotide sequence ID" value="NZ_SJOI01000001.1"/>
</dbReference>
<dbReference type="GO" id="GO:0005737">
    <property type="term" value="C:cytoplasm"/>
    <property type="evidence" value="ECO:0007669"/>
    <property type="project" value="UniProtKB-SubCell"/>
</dbReference>